<dbReference type="Pfam" id="PF07602">
    <property type="entry name" value="DUF1565"/>
    <property type="match status" value="1"/>
</dbReference>
<feature type="domain" description="DUF1565" evidence="4">
    <location>
        <begin position="36"/>
        <end position="76"/>
    </location>
</feature>
<dbReference type="Proteomes" id="UP000624041">
    <property type="component" value="Unassembled WGS sequence"/>
</dbReference>
<dbReference type="PANTHER" id="PTHR40088:SF2">
    <property type="entry name" value="SECRETED SUGAR HYDROLASE"/>
    <property type="match status" value="1"/>
</dbReference>
<dbReference type="AlphaFoldDB" id="A0A917Y4M6"/>
<comment type="caution">
    <text evidence="5">The sequence shown here is derived from an EMBL/GenBank/DDBJ whole genome shotgun (WGS) entry which is preliminary data.</text>
</comment>
<keyword evidence="2" id="KW-0964">Secreted</keyword>
<organism evidence="5 6">
    <name type="scientific">Oceanobacillus indicireducens</name>
    <dbReference type="NCBI Taxonomy" id="1004261"/>
    <lineage>
        <taxon>Bacteria</taxon>
        <taxon>Bacillati</taxon>
        <taxon>Bacillota</taxon>
        <taxon>Bacilli</taxon>
        <taxon>Bacillales</taxon>
        <taxon>Bacillaceae</taxon>
        <taxon>Oceanobacillus</taxon>
    </lineage>
</organism>
<dbReference type="GO" id="GO:0005576">
    <property type="term" value="C:extracellular region"/>
    <property type="evidence" value="ECO:0007669"/>
    <property type="project" value="UniProtKB-SubCell"/>
</dbReference>
<accession>A0A917Y4M6</accession>
<dbReference type="InterPro" id="IPR011050">
    <property type="entry name" value="Pectin_lyase_fold/virulence"/>
</dbReference>
<evidence type="ECO:0000313" key="5">
    <source>
        <dbReference type="EMBL" id="GGN67483.1"/>
    </source>
</evidence>
<dbReference type="SUPFAM" id="SSF51126">
    <property type="entry name" value="Pectin lyase-like"/>
    <property type="match status" value="1"/>
</dbReference>
<dbReference type="SMART" id="SM00710">
    <property type="entry name" value="PbH1"/>
    <property type="match status" value="8"/>
</dbReference>
<dbReference type="EMBL" id="BMOS01000061">
    <property type="protein sequence ID" value="GGN67483.1"/>
    <property type="molecule type" value="Genomic_DNA"/>
</dbReference>
<dbReference type="InterPro" id="IPR006626">
    <property type="entry name" value="PbH1"/>
</dbReference>
<reference evidence="5" key="1">
    <citation type="journal article" date="2014" name="Int. J. Syst. Evol. Microbiol.">
        <title>Complete genome sequence of Corynebacterium casei LMG S-19264T (=DSM 44701T), isolated from a smear-ripened cheese.</title>
        <authorList>
            <consortium name="US DOE Joint Genome Institute (JGI-PGF)"/>
            <person name="Walter F."/>
            <person name="Albersmeier A."/>
            <person name="Kalinowski J."/>
            <person name="Ruckert C."/>
        </authorList>
    </citation>
    <scope>NUCLEOTIDE SEQUENCE</scope>
    <source>
        <strain evidence="5">JCM 17251</strain>
    </source>
</reference>
<evidence type="ECO:0000256" key="1">
    <source>
        <dbReference type="ARBA" id="ARBA00004613"/>
    </source>
</evidence>
<evidence type="ECO:0000313" key="6">
    <source>
        <dbReference type="Proteomes" id="UP000624041"/>
    </source>
</evidence>
<dbReference type="InterPro" id="IPR011459">
    <property type="entry name" value="DUF1565"/>
</dbReference>
<reference evidence="5" key="2">
    <citation type="submission" date="2020-09" db="EMBL/GenBank/DDBJ databases">
        <authorList>
            <person name="Sun Q."/>
            <person name="Ohkuma M."/>
        </authorList>
    </citation>
    <scope>NUCLEOTIDE SEQUENCE</scope>
    <source>
        <strain evidence="5">JCM 17251</strain>
    </source>
</reference>
<evidence type="ECO:0000256" key="3">
    <source>
        <dbReference type="ARBA" id="ARBA00022729"/>
    </source>
</evidence>
<keyword evidence="3" id="KW-0732">Signal</keyword>
<protein>
    <recommendedName>
        <fullName evidence="4">DUF1565 domain-containing protein</fullName>
    </recommendedName>
</protein>
<name>A0A917Y4M6_9BACI</name>
<sequence length="457" mass="50855">MKKWIILILTIAIICGFVLYHVMSNSGSTHTIYVSVNGDDKNNGTISKPYRTFKKAALEAKAGTVVYIREGIYNEQLIVQHSGTKEKPVEFKAYNQENVVISGEGLKQLEGDIPLVTIEDNNYVTISGLTMQDLTTDVSDHTVMGIFVTGSSSHIHLENNHVHDIKTLADDGNAHGIAVYGTDGMKDIVVENNTVEDLILGASESIVLNGNIDGFTVKDNLVRRNNNIGIDLIGFEGISNDQNADFVRNGCVKNNTVYEISSFGNPAYGEEYAAGGIYIDGGKNIIVEENKVYANDIGIEATSEHANQYAENISILHNEIYNNHFTGISVGGYDKERGGTKNSVIAENVLYRNDTKALDGGQLLMQHNSKNIRIEKNIFTAGPTRIFIANYFDTIQNNTWKQNVFHDEEGKEGIWIWKNKSYTSFPDFQKASNIDEESRYMEMEDIDFILEKTSFGR</sequence>
<evidence type="ECO:0000256" key="2">
    <source>
        <dbReference type="ARBA" id="ARBA00022525"/>
    </source>
</evidence>
<gene>
    <name evidence="5" type="primary">ywoF</name>
    <name evidence="5" type="ORF">GCM10007971_38390</name>
</gene>
<dbReference type="Gene3D" id="2.160.20.10">
    <property type="entry name" value="Single-stranded right-handed beta-helix, Pectin lyase-like"/>
    <property type="match status" value="1"/>
</dbReference>
<dbReference type="InterPro" id="IPR052052">
    <property type="entry name" value="Polysaccharide_Lyase_9"/>
</dbReference>
<dbReference type="PANTHER" id="PTHR40088">
    <property type="entry name" value="PECTATE LYASE (EUROFUNG)"/>
    <property type="match status" value="1"/>
</dbReference>
<keyword evidence="6" id="KW-1185">Reference proteome</keyword>
<proteinExistence type="predicted"/>
<dbReference type="InterPro" id="IPR012334">
    <property type="entry name" value="Pectin_lyas_fold"/>
</dbReference>
<evidence type="ECO:0000259" key="4">
    <source>
        <dbReference type="Pfam" id="PF07602"/>
    </source>
</evidence>
<dbReference type="GO" id="GO:0016837">
    <property type="term" value="F:carbon-oxygen lyase activity, acting on polysaccharides"/>
    <property type="evidence" value="ECO:0007669"/>
    <property type="project" value="TreeGrafter"/>
</dbReference>
<comment type="subcellular location">
    <subcellularLocation>
        <location evidence="1">Secreted</location>
    </subcellularLocation>
</comment>